<evidence type="ECO:0000313" key="11">
    <source>
        <dbReference type="Proteomes" id="UP000314987"/>
    </source>
</evidence>
<reference evidence="10" key="2">
    <citation type="submission" date="2025-08" db="UniProtKB">
        <authorList>
            <consortium name="Ensembl"/>
        </authorList>
    </citation>
    <scope>IDENTIFICATION</scope>
</reference>
<dbReference type="GO" id="GO:0006749">
    <property type="term" value="P:glutathione metabolic process"/>
    <property type="evidence" value="ECO:0007669"/>
    <property type="project" value="TreeGrafter"/>
</dbReference>
<dbReference type="Gene3D" id="1.20.1050.10">
    <property type="match status" value="1"/>
</dbReference>
<evidence type="ECO:0000256" key="7">
    <source>
        <dbReference type="ARBA" id="ARBA00047960"/>
    </source>
</evidence>
<dbReference type="InterPro" id="IPR010987">
    <property type="entry name" value="Glutathione-S-Trfase_C-like"/>
</dbReference>
<evidence type="ECO:0000256" key="4">
    <source>
        <dbReference type="ARBA" id="ARBA00012452"/>
    </source>
</evidence>
<dbReference type="PROSITE" id="PS50404">
    <property type="entry name" value="GST_NTER"/>
    <property type="match status" value="1"/>
</dbReference>
<evidence type="ECO:0000259" key="9">
    <source>
        <dbReference type="PROSITE" id="PS50405"/>
    </source>
</evidence>
<dbReference type="InterPro" id="IPR004046">
    <property type="entry name" value="GST_C"/>
</dbReference>
<dbReference type="GeneTree" id="ENSGT00940000163205"/>
<dbReference type="InterPro" id="IPR040077">
    <property type="entry name" value="GST_C_Theta"/>
</dbReference>
<dbReference type="Ensembl" id="ENSVURT00010021644.1">
    <property type="protein sequence ID" value="ENSVURP00010019032.1"/>
    <property type="gene ID" value="ENSVURG00010014335.1"/>
</dbReference>
<dbReference type="Gene3D" id="3.40.30.10">
    <property type="entry name" value="Glutaredoxin"/>
    <property type="match status" value="1"/>
</dbReference>
<evidence type="ECO:0000256" key="2">
    <source>
        <dbReference type="ARBA" id="ARBA00009899"/>
    </source>
</evidence>
<keyword evidence="11" id="KW-1185">Reference proteome</keyword>
<evidence type="ECO:0000313" key="10">
    <source>
        <dbReference type="Ensembl" id="ENSVURP00010019032.1"/>
    </source>
</evidence>
<keyword evidence="6" id="KW-0808">Transferase</keyword>
<dbReference type="OMA" id="EWQHANI"/>
<dbReference type="GO" id="GO:0004364">
    <property type="term" value="F:glutathione transferase activity"/>
    <property type="evidence" value="ECO:0007669"/>
    <property type="project" value="UniProtKB-EC"/>
</dbReference>
<dbReference type="GO" id="GO:0005737">
    <property type="term" value="C:cytoplasm"/>
    <property type="evidence" value="ECO:0007669"/>
    <property type="project" value="UniProtKB-SubCell"/>
</dbReference>
<dbReference type="Proteomes" id="UP000314987">
    <property type="component" value="Unassembled WGS sequence"/>
</dbReference>
<dbReference type="CDD" id="cd03183">
    <property type="entry name" value="GST_C_Theta"/>
    <property type="match status" value="1"/>
</dbReference>
<evidence type="ECO:0000259" key="8">
    <source>
        <dbReference type="PROSITE" id="PS50404"/>
    </source>
</evidence>
<reference evidence="11" key="1">
    <citation type="submission" date="2018-12" db="EMBL/GenBank/DDBJ databases">
        <authorList>
            <person name="Yazar S."/>
        </authorList>
    </citation>
    <scope>NUCLEOTIDE SEQUENCE [LARGE SCALE GENOMIC DNA]</scope>
</reference>
<dbReference type="EC" id="2.5.1.18" evidence="4"/>
<comment type="similarity">
    <text evidence="2">Belongs to the GST superfamily. Theta family.</text>
</comment>
<dbReference type="InterPro" id="IPR004045">
    <property type="entry name" value="Glutathione_S-Trfase_N"/>
</dbReference>
<protein>
    <recommendedName>
        <fullName evidence="4">glutathione transferase</fullName>
        <ecNumber evidence="4">2.5.1.18</ecNumber>
    </recommendedName>
</protein>
<dbReference type="SFLD" id="SFLDG00358">
    <property type="entry name" value="Main_(cytGST)"/>
    <property type="match status" value="1"/>
</dbReference>
<dbReference type="Pfam" id="PF02798">
    <property type="entry name" value="GST_N"/>
    <property type="match status" value="1"/>
</dbReference>
<evidence type="ECO:0000256" key="1">
    <source>
        <dbReference type="ARBA" id="ARBA00004496"/>
    </source>
</evidence>
<evidence type="ECO:0000256" key="6">
    <source>
        <dbReference type="ARBA" id="ARBA00022679"/>
    </source>
</evidence>
<organism evidence="10 11">
    <name type="scientific">Vombatus ursinus</name>
    <name type="common">Common wombat</name>
    <dbReference type="NCBI Taxonomy" id="29139"/>
    <lineage>
        <taxon>Eukaryota</taxon>
        <taxon>Metazoa</taxon>
        <taxon>Chordata</taxon>
        <taxon>Craniata</taxon>
        <taxon>Vertebrata</taxon>
        <taxon>Euteleostomi</taxon>
        <taxon>Mammalia</taxon>
        <taxon>Metatheria</taxon>
        <taxon>Diprotodontia</taxon>
        <taxon>Vombatidae</taxon>
        <taxon>Vombatus</taxon>
    </lineage>
</organism>
<dbReference type="PROSITE" id="PS50405">
    <property type="entry name" value="GST_CTER"/>
    <property type="match status" value="1"/>
</dbReference>
<dbReference type="PANTHER" id="PTHR43917">
    <property type="match status" value="1"/>
</dbReference>
<dbReference type="SUPFAM" id="SSF52833">
    <property type="entry name" value="Thioredoxin-like"/>
    <property type="match status" value="1"/>
</dbReference>
<dbReference type="AlphaFoldDB" id="A0A4X2LDD6"/>
<proteinExistence type="inferred from homology"/>
<name>A0A4X2LDD6_VOMUR</name>
<reference evidence="10" key="3">
    <citation type="submission" date="2025-09" db="UniProtKB">
        <authorList>
            <consortium name="Ensembl"/>
        </authorList>
    </citation>
    <scope>IDENTIFICATION</scope>
</reference>
<dbReference type="STRING" id="29139.ENSVURP00010019032"/>
<feature type="domain" description="GST C-terminal" evidence="9">
    <location>
        <begin position="88"/>
        <end position="227"/>
    </location>
</feature>
<dbReference type="InterPro" id="IPR040079">
    <property type="entry name" value="Glutathione_S-Trfase"/>
</dbReference>
<comment type="subunit">
    <text evidence="3">Homodimer.</text>
</comment>
<accession>A0A4X2LDD6</accession>
<dbReference type="InterPro" id="IPR036249">
    <property type="entry name" value="Thioredoxin-like_sf"/>
</dbReference>
<evidence type="ECO:0000256" key="5">
    <source>
        <dbReference type="ARBA" id="ARBA00022490"/>
    </source>
</evidence>
<dbReference type="FunFam" id="1.20.1050.10:FF:000008">
    <property type="entry name" value="Glutathione S-transferase theta-1"/>
    <property type="match status" value="1"/>
</dbReference>
<dbReference type="Pfam" id="PF00043">
    <property type="entry name" value="GST_C"/>
    <property type="match status" value="1"/>
</dbReference>
<evidence type="ECO:0000256" key="3">
    <source>
        <dbReference type="ARBA" id="ARBA00011738"/>
    </source>
</evidence>
<dbReference type="InterPro" id="IPR036282">
    <property type="entry name" value="Glutathione-S-Trfase_C_sf"/>
</dbReference>
<keyword evidence="5" id="KW-0963">Cytoplasm</keyword>
<feature type="domain" description="GST N-terminal" evidence="8">
    <location>
        <begin position="1"/>
        <end position="82"/>
    </location>
</feature>
<dbReference type="InterPro" id="IPR051369">
    <property type="entry name" value="GST_Theta"/>
</dbReference>
<comment type="catalytic activity">
    <reaction evidence="7">
        <text>RX + glutathione = an S-substituted glutathione + a halide anion + H(+)</text>
        <dbReference type="Rhea" id="RHEA:16437"/>
        <dbReference type="ChEBI" id="CHEBI:15378"/>
        <dbReference type="ChEBI" id="CHEBI:16042"/>
        <dbReference type="ChEBI" id="CHEBI:17792"/>
        <dbReference type="ChEBI" id="CHEBI:57925"/>
        <dbReference type="ChEBI" id="CHEBI:90779"/>
        <dbReference type="EC" id="2.5.1.18"/>
    </reaction>
</comment>
<dbReference type="SFLD" id="SFLDS00019">
    <property type="entry name" value="Glutathione_Transferase_(cytos"/>
    <property type="match status" value="1"/>
</dbReference>
<dbReference type="PANTHER" id="PTHR43917:SF9">
    <property type="entry name" value="GLUTATHIONE S-TRANSFERASE THETA-1"/>
    <property type="match status" value="1"/>
</dbReference>
<sequence>MVLNLYLNLFSSSCRSLYIFAKLHVISFEMIPVDLMKAEHHSKEFVQISPLKKVPVMKDEDFVLGESVAIMLYLCRRFKTPDHWYPDDAEGCALVDEYLAWQHLNMKKHCKKVLWMKVGMMIPHFFKHHVPHEKLEEAMTELSHSLDLLKNKFLKDKPFLTGDRISLADLMALEDMVQVGIAISADYNVFENRPWLREWQEKVESILGQELCDEVHGPILKLKEAPAISSEMLTKFDVMKSELLS</sequence>
<dbReference type="SUPFAM" id="SSF47616">
    <property type="entry name" value="GST C-terminal domain-like"/>
    <property type="match status" value="1"/>
</dbReference>
<comment type="subcellular location">
    <subcellularLocation>
        <location evidence="1">Cytoplasm</location>
    </subcellularLocation>
</comment>